<protein>
    <submittedName>
        <fullName evidence="2">Uncharacterized protein</fullName>
    </submittedName>
</protein>
<feature type="transmembrane region" description="Helical" evidence="1">
    <location>
        <begin position="62"/>
        <end position="83"/>
    </location>
</feature>
<keyword evidence="1" id="KW-0812">Transmembrane</keyword>
<keyword evidence="1" id="KW-0472">Membrane</keyword>
<gene>
    <name evidence="2" type="ORF">OBBRIDRAFT_749519</name>
</gene>
<accession>A0A8E2J2W8</accession>
<keyword evidence="3" id="KW-1185">Reference proteome</keyword>
<sequence length="477" mass="51962">MSEKHQALPLLEDGRSLPLRSDSLPQGGDSIYGASAPQGYGSIELAASLAAPQRRQSSMSRFIRLILSFSVTLLLVHCNIVVIKHLLRLRRQYGASPDYEAQISSNTEPGTPAHRCVEFANWTTGDGDDSDDFSRVALTSFELPLSSDLLYLISNGTLSLGTLRISDRGSVGSDSALVDISMTYHFDYELEHTTVCLLNPEQGQYGVGFFNPGKLPDKRRIRTFFDVRVELPPGSRAAPTFVQRFETKMPQFVHEVAHSQDSVLFGNISLITLNMPIIAQSLVARHATLQTLNARIEGSITTFSRLNLLTLNAPIHVDVKMLNADDGDTTELQMLTANAAIDSTVELISTSADGTGGAFMIHAVTINQPLSISTRSAPVDHVLNLTAQTNFAKASVVLHPTWEGAFHLETTPLFNTPTVEARADVPDPAGRGRMRSVEFEDVGGGVVGGRVEWVSREESRRGLVNVSTTIMPLTLHL</sequence>
<reference evidence="2 3" key="1">
    <citation type="submission" date="2016-07" db="EMBL/GenBank/DDBJ databases">
        <title>Draft genome of the white-rot fungus Obba rivulosa 3A-2.</title>
        <authorList>
            <consortium name="DOE Joint Genome Institute"/>
            <person name="Miettinen O."/>
            <person name="Riley R."/>
            <person name="Acob R."/>
            <person name="Barry K."/>
            <person name="Cullen D."/>
            <person name="De Vries R."/>
            <person name="Hainaut M."/>
            <person name="Hatakka A."/>
            <person name="Henrissat B."/>
            <person name="Hilden K."/>
            <person name="Kuo R."/>
            <person name="Labutti K."/>
            <person name="Lipzen A."/>
            <person name="Makela M.R."/>
            <person name="Sandor L."/>
            <person name="Spatafora J.W."/>
            <person name="Grigoriev I.V."/>
            <person name="Hibbett D.S."/>
        </authorList>
    </citation>
    <scope>NUCLEOTIDE SEQUENCE [LARGE SCALE GENOMIC DNA]</scope>
    <source>
        <strain evidence="2 3">3A-2</strain>
    </source>
</reference>
<keyword evidence="1" id="KW-1133">Transmembrane helix</keyword>
<dbReference type="OrthoDB" id="5570013at2759"/>
<dbReference type="AlphaFoldDB" id="A0A8E2J2W8"/>
<evidence type="ECO:0000313" key="3">
    <source>
        <dbReference type="Proteomes" id="UP000250043"/>
    </source>
</evidence>
<proteinExistence type="predicted"/>
<name>A0A8E2J2W8_9APHY</name>
<dbReference type="Proteomes" id="UP000250043">
    <property type="component" value="Unassembled WGS sequence"/>
</dbReference>
<organism evidence="2 3">
    <name type="scientific">Obba rivulosa</name>
    <dbReference type="NCBI Taxonomy" id="1052685"/>
    <lineage>
        <taxon>Eukaryota</taxon>
        <taxon>Fungi</taxon>
        <taxon>Dikarya</taxon>
        <taxon>Basidiomycota</taxon>
        <taxon>Agaricomycotina</taxon>
        <taxon>Agaricomycetes</taxon>
        <taxon>Polyporales</taxon>
        <taxon>Gelatoporiaceae</taxon>
        <taxon>Obba</taxon>
    </lineage>
</organism>
<dbReference type="EMBL" id="KV722354">
    <property type="protein sequence ID" value="OCH93531.1"/>
    <property type="molecule type" value="Genomic_DNA"/>
</dbReference>
<evidence type="ECO:0000256" key="1">
    <source>
        <dbReference type="SAM" id="Phobius"/>
    </source>
</evidence>
<evidence type="ECO:0000313" key="2">
    <source>
        <dbReference type="EMBL" id="OCH93531.1"/>
    </source>
</evidence>